<dbReference type="AlphaFoldDB" id="A0A3Q9G188"/>
<accession>A0A3Q9G188</accession>
<dbReference type="PANTHER" id="PTHR35400">
    <property type="entry name" value="SLR1083 PROTEIN"/>
    <property type="match status" value="1"/>
</dbReference>
<keyword evidence="2" id="KW-0540">Nuclease</keyword>
<gene>
    <name evidence="2" type="ORF">EKH77_19920</name>
</gene>
<protein>
    <submittedName>
        <fullName evidence="2">Uma2 family endonuclease</fullName>
    </submittedName>
</protein>
<evidence type="ECO:0000313" key="2">
    <source>
        <dbReference type="EMBL" id="AZQ73175.1"/>
    </source>
</evidence>
<organism evidence="2 3">
    <name type="scientific">Streptomyces luteoverticillatus</name>
    <name type="common">Streptoverticillium luteoverticillatus</name>
    <dbReference type="NCBI Taxonomy" id="66425"/>
    <lineage>
        <taxon>Bacteria</taxon>
        <taxon>Bacillati</taxon>
        <taxon>Actinomycetota</taxon>
        <taxon>Actinomycetes</taxon>
        <taxon>Kitasatosporales</taxon>
        <taxon>Streptomycetaceae</taxon>
        <taxon>Streptomyces</taxon>
    </lineage>
</organism>
<dbReference type="CDD" id="cd06260">
    <property type="entry name" value="DUF820-like"/>
    <property type="match status" value="1"/>
</dbReference>
<keyword evidence="2" id="KW-0378">Hydrolase</keyword>
<dbReference type="OrthoDB" id="4537149at2"/>
<dbReference type="PANTHER" id="PTHR35400:SF3">
    <property type="entry name" value="SLL1072 PROTEIN"/>
    <property type="match status" value="1"/>
</dbReference>
<evidence type="ECO:0000313" key="3">
    <source>
        <dbReference type="Proteomes" id="UP000267900"/>
    </source>
</evidence>
<dbReference type="Pfam" id="PF05685">
    <property type="entry name" value="Uma2"/>
    <property type="match status" value="1"/>
</dbReference>
<reference evidence="2 3" key="1">
    <citation type="submission" date="2018-12" db="EMBL/GenBank/DDBJ databases">
        <title>The whole draft genome of Streptomyce luteoverticillatus CGMCC 15060.</title>
        <authorList>
            <person name="Feng Z."/>
            <person name="Chen G."/>
            <person name="Zhang J."/>
            <person name="Zhu H."/>
            <person name="Yu X."/>
            <person name="Zhang W."/>
            <person name="Zhang X."/>
        </authorList>
    </citation>
    <scope>NUCLEOTIDE SEQUENCE [LARGE SCALE GENOMIC DNA]</scope>
    <source>
        <strain evidence="2 3">CGMCC 15060</strain>
    </source>
</reference>
<dbReference type="Proteomes" id="UP000267900">
    <property type="component" value="Chromosome"/>
</dbReference>
<dbReference type="RefSeq" id="WP_126915691.1">
    <property type="nucleotide sequence ID" value="NZ_CP034587.1"/>
</dbReference>
<dbReference type="Gene3D" id="3.90.1570.10">
    <property type="entry name" value="tt1808, chain A"/>
    <property type="match status" value="1"/>
</dbReference>
<sequence>MSALTVDHSEGHGREWDELLRIWEETEAPEGCKVEIIEGIITVSPAPANRHNVIAGKLQRALYTVIPEDWGIYQTLAVSVPSRSGLFIPDLVVAPESELLELSESEQYIPASASTFIAEITSKSSLRHDRVSKPAAYAHAGAPLYLLVDGWAKGGPTITLYGEPKDDVYRVLYAGKFGEDIPLPEPFALTLETEAFPVGVG</sequence>
<feature type="domain" description="Putative restriction endonuclease" evidence="1">
    <location>
        <begin position="23"/>
        <end position="190"/>
    </location>
</feature>
<keyword evidence="3" id="KW-1185">Reference proteome</keyword>
<dbReference type="InterPro" id="IPR011335">
    <property type="entry name" value="Restrct_endonuc-II-like"/>
</dbReference>
<dbReference type="GO" id="GO:0004519">
    <property type="term" value="F:endonuclease activity"/>
    <property type="evidence" value="ECO:0007669"/>
    <property type="project" value="UniProtKB-KW"/>
</dbReference>
<dbReference type="InterPro" id="IPR008538">
    <property type="entry name" value="Uma2"/>
</dbReference>
<keyword evidence="2" id="KW-0255">Endonuclease</keyword>
<dbReference type="SUPFAM" id="SSF52980">
    <property type="entry name" value="Restriction endonuclease-like"/>
    <property type="match status" value="1"/>
</dbReference>
<proteinExistence type="predicted"/>
<name>A0A3Q9G188_STRLT</name>
<evidence type="ECO:0000259" key="1">
    <source>
        <dbReference type="Pfam" id="PF05685"/>
    </source>
</evidence>
<dbReference type="EMBL" id="CP034587">
    <property type="protein sequence ID" value="AZQ73175.1"/>
    <property type="molecule type" value="Genomic_DNA"/>
</dbReference>
<dbReference type="InterPro" id="IPR012296">
    <property type="entry name" value="Nuclease_put_TT1808"/>
</dbReference>